<accession>A0A8A5U9L2</accession>
<evidence type="ECO:0000313" key="1">
    <source>
        <dbReference type="EMBL" id="QOR46398.1"/>
    </source>
</evidence>
<dbReference type="AlphaFoldDB" id="A0A7M1QWT6"/>
<reference evidence="1 2" key="1">
    <citation type="submission" date="2020-10" db="EMBL/GenBank/DDBJ databases">
        <title>Trueperella pecoris sp. nov. isolated from bovine and porcine specimens.</title>
        <authorList>
            <person name="Schoenecker L."/>
            <person name="Schnydrig P."/>
            <person name="Brodard I."/>
            <person name="Thomann A."/>
            <person name="Hemphill A."/>
            <person name="Rodriguez-Campos S."/>
            <person name="Perreten V."/>
            <person name="Jores J."/>
            <person name="Kittl S."/>
        </authorList>
    </citation>
    <scope>NUCLEOTIDE SEQUENCE [LARGE SCALE GENOMIC DNA]</scope>
    <source>
        <strain evidence="1 2">15A0121</strain>
    </source>
</reference>
<dbReference type="Proteomes" id="UP000595053">
    <property type="component" value="Chromosome"/>
</dbReference>
<accession>A0A7M1QWT6</accession>
<dbReference type="EMBL" id="CP063213">
    <property type="protein sequence ID" value="QOR46398.1"/>
    <property type="molecule type" value="Genomic_DNA"/>
</dbReference>
<keyword evidence="2" id="KW-1185">Reference proteome</keyword>
<gene>
    <name evidence="1" type="ORF">INS88_04135</name>
</gene>
<name>A0A7M1QWT6_9ACTO</name>
<protein>
    <submittedName>
        <fullName evidence="1">Uncharacterized protein</fullName>
    </submittedName>
</protein>
<organism evidence="1 2">
    <name type="scientific">Trueperella pecoris</name>
    <dbReference type="NCBI Taxonomy" id="2733571"/>
    <lineage>
        <taxon>Bacteria</taxon>
        <taxon>Bacillati</taxon>
        <taxon>Actinomycetota</taxon>
        <taxon>Actinomycetes</taxon>
        <taxon>Actinomycetales</taxon>
        <taxon>Actinomycetaceae</taxon>
        <taxon>Trueperella</taxon>
    </lineage>
</organism>
<proteinExistence type="predicted"/>
<evidence type="ECO:0000313" key="2">
    <source>
        <dbReference type="Proteomes" id="UP000595053"/>
    </source>
</evidence>
<dbReference type="RefSeq" id="WP_193325911.1">
    <property type="nucleotide sequence ID" value="NZ_CP053291.1"/>
</dbReference>
<sequence length="164" mass="18226">MFGRSRLPKHLADESGRMPAAATPIEPVSDGTWIAGWDGYFAVVPSEGKRQIHMWSDFEAGAWDDDTNTMSLSFVDPRVASLKFLIPREADGLALMMIRERIERSIVYTQVTELPSGAVARGQVRRNPDESLFTQIIIDSDISEADRVALDVFEGELREAVGLD</sequence>